<dbReference type="EMBL" id="BMWS01000034">
    <property type="protein sequence ID" value="GGX32321.1"/>
    <property type="molecule type" value="Genomic_DNA"/>
</dbReference>
<evidence type="ECO:0008006" key="3">
    <source>
        <dbReference type="Google" id="ProtNLM"/>
    </source>
</evidence>
<comment type="caution">
    <text evidence="1">The sequence shown here is derived from an EMBL/GenBank/DDBJ whole genome shotgun (WGS) entry which is preliminary data.</text>
</comment>
<keyword evidence="2" id="KW-1185">Reference proteome</keyword>
<evidence type="ECO:0000313" key="2">
    <source>
        <dbReference type="Proteomes" id="UP000601108"/>
    </source>
</evidence>
<name>A0A918JYA5_9FLAO</name>
<accession>A0A918JYA5</accession>
<evidence type="ECO:0000313" key="1">
    <source>
        <dbReference type="EMBL" id="GGX32321.1"/>
    </source>
</evidence>
<sequence length="319" mass="37064">MNKKYKWSVSVNAPKNFPATLHYGSLGDTGIRGKGTLNSGWGLTGTFTGSQEKRPLPKKLDLVWISYLENQFYEGHFELDHKKIAQIFEKGFKIRRKGEILMSHDLFFVINVAPGGTVAVWLTGIDGFQREVGFYQAKKTEVDWKEYNPHGEQDREKSVKLYVDRIPAEIVAQYKAGTLSLKKWKTYRQPFTWDIHIKGDPHMVFLNAYAFNGEEYRIEDKFLNIKEDTIYSALPKEFRMQWEEPDQVKEAFTATCVFKDSDYQAMATAFKENNNTGSFEIETYVENNIKKLKLYLITGANKQEIHLEENTVKRFLYKS</sequence>
<dbReference type="Proteomes" id="UP000601108">
    <property type="component" value="Unassembled WGS sequence"/>
</dbReference>
<dbReference type="InterPro" id="IPR021326">
    <property type="entry name" value="DUF2931"/>
</dbReference>
<reference evidence="1 2" key="1">
    <citation type="journal article" date="2014" name="Int. J. Syst. Evol. Microbiol.">
        <title>Complete genome sequence of Corynebacterium casei LMG S-19264T (=DSM 44701T), isolated from a smear-ripened cheese.</title>
        <authorList>
            <consortium name="US DOE Joint Genome Institute (JGI-PGF)"/>
            <person name="Walter F."/>
            <person name="Albersmeier A."/>
            <person name="Kalinowski J."/>
            <person name="Ruckert C."/>
        </authorList>
    </citation>
    <scope>NUCLEOTIDE SEQUENCE [LARGE SCALE GENOMIC DNA]</scope>
    <source>
        <strain evidence="1 2">KCTC 12285</strain>
    </source>
</reference>
<protein>
    <recommendedName>
        <fullName evidence="3">DUF2931 family protein</fullName>
    </recommendedName>
</protein>
<dbReference type="RefSeq" id="WP_027413633.1">
    <property type="nucleotide sequence ID" value="NZ_BMWS01000034.1"/>
</dbReference>
<dbReference type="Pfam" id="PF11153">
    <property type="entry name" value="DUF2931"/>
    <property type="match status" value="1"/>
</dbReference>
<proteinExistence type="predicted"/>
<gene>
    <name evidence="1" type="ORF">GCM10007384_36470</name>
</gene>
<dbReference type="AlphaFoldDB" id="A0A918JYA5"/>
<organism evidence="1 2">
    <name type="scientific">Aquimarina muelleri</name>
    <dbReference type="NCBI Taxonomy" id="279356"/>
    <lineage>
        <taxon>Bacteria</taxon>
        <taxon>Pseudomonadati</taxon>
        <taxon>Bacteroidota</taxon>
        <taxon>Flavobacteriia</taxon>
        <taxon>Flavobacteriales</taxon>
        <taxon>Flavobacteriaceae</taxon>
        <taxon>Aquimarina</taxon>
    </lineage>
</organism>